<comment type="caution">
    <text evidence="4">The sequence shown here is derived from an EMBL/GenBank/DDBJ whole genome shotgun (WGS) entry which is preliminary data.</text>
</comment>
<keyword evidence="2" id="KW-0472">Membrane</keyword>
<keyword evidence="2" id="KW-0812">Transmembrane</keyword>
<accession>A0A9W7FFT7</accession>
<feature type="domain" description="Serine-threonine/tyrosine-protein kinase catalytic" evidence="3">
    <location>
        <begin position="301"/>
        <end position="406"/>
    </location>
</feature>
<dbReference type="PANTHER" id="PTHR48007">
    <property type="entry name" value="LEUCINE-RICH REPEAT RECEPTOR-LIKE PROTEIN KINASE PXC1"/>
    <property type="match status" value="1"/>
</dbReference>
<feature type="compositionally biased region" description="Low complexity" evidence="1">
    <location>
        <begin position="502"/>
        <end position="517"/>
    </location>
</feature>
<feature type="region of interest" description="Disordered" evidence="1">
    <location>
        <begin position="60"/>
        <end position="101"/>
    </location>
</feature>
<name>A0A9W7FFT7_9STRA</name>
<dbReference type="EMBL" id="BRXZ01000422">
    <property type="protein sequence ID" value="GMI11413.1"/>
    <property type="molecule type" value="Genomic_DNA"/>
</dbReference>
<organism evidence="4 5">
    <name type="scientific">Triparma retinervis</name>
    <dbReference type="NCBI Taxonomy" id="2557542"/>
    <lineage>
        <taxon>Eukaryota</taxon>
        <taxon>Sar</taxon>
        <taxon>Stramenopiles</taxon>
        <taxon>Ochrophyta</taxon>
        <taxon>Bolidophyceae</taxon>
        <taxon>Parmales</taxon>
        <taxon>Triparmaceae</taxon>
        <taxon>Triparma</taxon>
    </lineage>
</organism>
<evidence type="ECO:0000256" key="1">
    <source>
        <dbReference type="SAM" id="MobiDB-lite"/>
    </source>
</evidence>
<dbReference type="AlphaFoldDB" id="A0A9W7FFT7"/>
<protein>
    <recommendedName>
        <fullName evidence="3">Serine-threonine/tyrosine-protein kinase catalytic domain-containing protein</fullName>
    </recommendedName>
</protein>
<evidence type="ECO:0000256" key="2">
    <source>
        <dbReference type="SAM" id="Phobius"/>
    </source>
</evidence>
<dbReference type="Gene3D" id="1.10.510.10">
    <property type="entry name" value="Transferase(Phosphotransferase) domain 1"/>
    <property type="match status" value="1"/>
</dbReference>
<proteinExistence type="predicted"/>
<dbReference type="GO" id="GO:0004672">
    <property type="term" value="F:protein kinase activity"/>
    <property type="evidence" value="ECO:0007669"/>
    <property type="project" value="InterPro"/>
</dbReference>
<feature type="compositionally biased region" description="Low complexity" evidence="1">
    <location>
        <begin position="467"/>
        <end position="485"/>
    </location>
</feature>
<feature type="compositionally biased region" description="Low complexity" evidence="1">
    <location>
        <begin position="79"/>
        <end position="98"/>
    </location>
</feature>
<dbReference type="SUPFAM" id="SSF56112">
    <property type="entry name" value="Protein kinase-like (PK-like)"/>
    <property type="match status" value="1"/>
</dbReference>
<dbReference type="Proteomes" id="UP001165082">
    <property type="component" value="Unassembled WGS sequence"/>
</dbReference>
<reference evidence="4" key="1">
    <citation type="submission" date="2022-07" db="EMBL/GenBank/DDBJ databases">
        <title>Genome analysis of Parmales, a sister group of diatoms, reveals the evolutionary specialization of diatoms from phago-mixotrophs to photoautotrophs.</title>
        <authorList>
            <person name="Ban H."/>
            <person name="Sato S."/>
            <person name="Yoshikawa S."/>
            <person name="Kazumasa Y."/>
            <person name="Nakamura Y."/>
            <person name="Ichinomiya M."/>
            <person name="Saitoh K."/>
            <person name="Sato N."/>
            <person name="Blanc-Mathieu R."/>
            <person name="Endo H."/>
            <person name="Kuwata A."/>
            <person name="Ogata H."/>
        </authorList>
    </citation>
    <scope>NUCLEOTIDE SEQUENCE</scope>
</reference>
<dbReference type="InterPro" id="IPR001245">
    <property type="entry name" value="Ser-Thr/Tyr_kinase_cat_dom"/>
</dbReference>
<dbReference type="SUPFAM" id="SSF50156">
    <property type="entry name" value="PDZ domain-like"/>
    <property type="match status" value="1"/>
</dbReference>
<dbReference type="PANTHER" id="PTHR48007:SF4">
    <property type="entry name" value="LEUCINE-RICH REPEAT RECEPTOR-LIKE PROTEIN KINASE PXC1"/>
    <property type="match status" value="1"/>
</dbReference>
<dbReference type="OrthoDB" id="5966500at2759"/>
<dbReference type="InterPro" id="IPR036034">
    <property type="entry name" value="PDZ_sf"/>
</dbReference>
<feature type="region of interest" description="Disordered" evidence="1">
    <location>
        <begin position="454"/>
        <end position="552"/>
    </location>
</feature>
<keyword evidence="5" id="KW-1185">Reference proteome</keyword>
<feature type="compositionally biased region" description="Acidic residues" evidence="1">
    <location>
        <begin position="527"/>
        <end position="539"/>
    </location>
</feature>
<evidence type="ECO:0000259" key="3">
    <source>
        <dbReference type="Pfam" id="PF07714"/>
    </source>
</evidence>
<dbReference type="InterPro" id="IPR046959">
    <property type="entry name" value="PRK1-6/SRF4-like"/>
</dbReference>
<dbReference type="Pfam" id="PF07714">
    <property type="entry name" value="PK_Tyr_Ser-Thr"/>
    <property type="match status" value="1"/>
</dbReference>
<sequence>MSNCYILSPCEYPSFLPESLYKDIGLTNPELGLGLTLLLLLMIIGGTSYCCWRRRRRRRSKKDSRDQTGAGPGQDLESGRGSSRMSGRASGRRASGSREYYHVGEDTEGMQLARGVKKGVGGERVSRVGMELRKCRWDGEDKSLGMAVSMAPGGGAVVKAVNPHGKAKAMGVREGDAVFWPNSGGSQAPYWELQKLIGDNVRPLEIEVMRRIDEVEREGGEEAGIEFASDADGHEAMRVNKAMKGFKQGEIADNLMPVRFEFVKAHRRQKDGHKFKDAGALDKNKLPKGGWYSWYDGAYNGITAISIKRLQLHGSEKEMMRALEGWGETVRMQSSLRHPNVLSLLSTVFELNLLASIYEGVVAGTMGDLMKGKHLKWKDTSMAAVAEGVAEGMNHVHSKGRPHGFLNPECVVFGMGMGVKKLVGDCTGPMGSRPGFGAIIKRLRGEVRREVSAPYKRSGLAAGPTRSAEGQGSSKAASEGKAASEVRQPTAPGAGAKEKADATAAPADAPAAAGGLASPTKQNLQDTEVEDIVSSDSESDGSSSDSDSDVAL</sequence>
<dbReference type="InterPro" id="IPR011009">
    <property type="entry name" value="Kinase-like_dom_sf"/>
</dbReference>
<gene>
    <name evidence="4" type="ORF">TrRE_jg3931</name>
</gene>
<feature type="compositionally biased region" description="Low complexity" evidence="1">
    <location>
        <begin position="540"/>
        <end position="552"/>
    </location>
</feature>
<evidence type="ECO:0000313" key="5">
    <source>
        <dbReference type="Proteomes" id="UP001165082"/>
    </source>
</evidence>
<feature type="transmembrane region" description="Helical" evidence="2">
    <location>
        <begin position="31"/>
        <end position="52"/>
    </location>
</feature>
<evidence type="ECO:0000313" key="4">
    <source>
        <dbReference type="EMBL" id="GMI11413.1"/>
    </source>
</evidence>
<keyword evidence="2" id="KW-1133">Transmembrane helix</keyword>